<evidence type="ECO:0000313" key="2">
    <source>
        <dbReference type="Proteomes" id="UP001151760"/>
    </source>
</evidence>
<sequence length="165" mass="20027">MPYPSRKTKIWRIRALNFTQRLRMKDLYVVSRRKPYAIFKYKLWNIMEYNNPKMKVIKEESKILGLLMIDDDLFTCDTPLGTILNEFNRLSRMDDDLFTYEVKIPKLSYSSSVEQQMEDLDNGNLDVYERKLWYDECEKMYAEARIFINKRLVRLIDVTVEQWLL</sequence>
<reference evidence="1" key="2">
    <citation type="submission" date="2022-01" db="EMBL/GenBank/DDBJ databases">
        <authorList>
            <person name="Yamashiro T."/>
            <person name="Shiraishi A."/>
            <person name="Satake H."/>
            <person name="Nakayama K."/>
        </authorList>
    </citation>
    <scope>NUCLEOTIDE SEQUENCE</scope>
</reference>
<proteinExistence type="predicted"/>
<comment type="caution">
    <text evidence="1">The sequence shown here is derived from an EMBL/GenBank/DDBJ whole genome shotgun (WGS) entry which is preliminary data.</text>
</comment>
<evidence type="ECO:0000313" key="1">
    <source>
        <dbReference type="EMBL" id="GJT40772.1"/>
    </source>
</evidence>
<dbReference type="EMBL" id="BQNB010015502">
    <property type="protein sequence ID" value="GJT40772.1"/>
    <property type="molecule type" value="Genomic_DNA"/>
</dbReference>
<gene>
    <name evidence="1" type="ORF">Tco_0940637</name>
</gene>
<name>A0ABQ5DQV5_9ASTR</name>
<organism evidence="1 2">
    <name type="scientific">Tanacetum coccineum</name>
    <dbReference type="NCBI Taxonomy" id="301880"/>
    <lineage>
        <taxon>Eukaryota</taxon>
        <taxon>Viridiplantae</taxon>
        <taxon>Streptophyta</taxon>
        <taxon>Embryophyta</taxon>
        <taxon>Tracheophyta</taxon>
        <taxon>Spermatophyta</taxon>
        <taxon>Magnoliopsida</taxon>
        <taxon>eudicotyledons</taxon>
        <taxon>Gunneridae</taxon>
        <taxon>Pentapetalae</taxon>
        <taxon>asterids</taxon>
        <taxon>campanulids</taxon>
        <taxon>Asterales</taxon>
        <taxon>Asteraceae</taxon>
        <taxon>Asteroideae</taxon>
        <taxon>Anthemideae</taxon>
        <taxon>Anthemidinae</taxon>
        <taxon>Tanacetum</taxon>
    </lineage>
</organism>
<keyword evidence="2" id="KW-1185">Reference proteome</keyword>
<accession>A0ABQ5DQV5</accession>
<dbReference type="Proteomes" id="UP001151760">
    <property type="component" value="Unassembled WGS sequence"/>
</dbReference>
<protein>
    <submittedName>
        <fullName evidence="1">Uncharacterized protein</fullName>
    </submittedName>
</protein>
<reference evidence="1" key="1">
    <citation type="journal article" date="2022" name="Int. J. Mol. Sci.">
        <title>Draft Genome of Tanacetum Coccineum: Genomic Comparison of Closely Related Tanacetum-Family Plants.</title>
        <authorList>
            <person name="Yamashiro T."/>
            <person name="Shiraishi A."/>
            <person name="Nakayama K."/>
            <person name="Satake H."/>
        </authorList>
    </citation>
    <scope>NUCLEOTIDE SEQUENCE</scope>
</reference>